<proteinExistence type="predicted"/>
<protein>
    <submittedName>
        <fullName evidence="2">Uncharacterized protein</fullName>
    </submittedName>
</protein>
<feature type="compositionally biased region" description="Polar residues" evidence="1">
    <location>
        <begin position="1"/>
        <end position="16"/>
    </location>
</feature>
<evidence type="ECO:0000313" key="2">
    <source>
        <dbReference type="EMBL" id="KAF2284427.1"/>
    </source>
</evidence>
<dbReference type="AlphaFoldDB" id="A0A6A6K6V9"/>
<accession>A0A6A6K6V9</accession>
<evidence type="ECO:0000313" key="3">
    <source>
        <dbReference type="Proteomes" id="UP000467840"/>
    </source>
</evidence>
<feature type="region of interest" description="Disordered" evidence="1">
    <location>
        <begin position="1"/>
        <end position="33"/>
    </location>
</feature>
<keyword evidence="3" id="KW-1185">Reference proteome</keyword>
<evidence type="ECO:0000256" key="1">
    <source>
        <dbReference type="SAM" id="MobiDB-lite"/>
    </source>
</evidence>
<comment type="caution">
    <text evidence="2">The sequence shown here is derived from an EMBL/GenBank/DDBJ whole genome shotgun (WGS) entry which is preliminary data.</text>
</comment>
<dbReference type="Proteomes" id="UP000467840">
    <property type="component" value="Chromosome 12"/>
</dbReference>
<reference evidence="2 3" key="1">
    <citation type="journal article" date="2020" name="Mol. Plant">
        <title>The Chromosome-Based Rubber Tree Genome Provides New Insights into Spurge Genome Evolution and Rubber Biosynthesis.</title>
        <authorList>
            <person name="Liu J."/>
            <person name="Shi C."/>
            <person name="Shi C.C."/>
            <person name="Li W."/>
            <person name="Zhang Q.J."/>
            <person name="Zhang Y."/>
            <person name="Li K."/>
            <person name="Lu H.F."/>
            <person name="Shi C."/>
            <person name="Zhu S.T."/>
            <person name="Xiao Z.Y."/>
            <person name="Nan H."/>
            <person name="Yue Y."/>
            <person name="Zhu X.G."/>
            <person name="Wu Y."/>
            <person name="Hong X.N."/>
            <person name="Fan G.Y."/>
            <person name="Tong Y."/>
            <person name="Zhang D."/>
            <person name="Mao C.L."/>
            <person name="Liu Y.L."/>
            <person name="Hao S.J."/>
            <person name="Liu W.Q."/>
            <person name="Lv M.Q."/>
            <person name="Zhang H.B."/>
            <person name="Liu Y."/>
            <person name="Hu-Tang G.R."/>
            <person name="Wang J.P."/>
            <person name="Wang J.H."/>
            <person name="Sun Y.H."/>
            <person name="Ni S.B."/>
            <person name="Chen W.B."/>
            <person name="Zhang X.C."/>
            <person name="Jiao Y.N."/>
            <person name="Eichler E.E."/>
            <person name="Li G.H."/>
            <person name="Liu X."/>
            <person name="Gao L.Z."/>
        </authorList>
    </citation>
    <scope>NUCLEOTIDE SEQUENCE [LARGE SCALE GENOMIC DNA]</scope>
    <source>
        <strain evidence="3">cv. GT1</strain>
        <tissue evidence="2">Leaf</tissue>
    </source>
</reference>
<organism evidence="2 3">
    <name type="scientific">Hevea brasiliensis</name>
    <name type="common">Para rubber tree</name>
    <name type="synonym">Siphonia brasiliensis</name>
    <dbReference type="NCBI Taxonomy" id="3981"/>
    <lineage>
        <taxon>Eukaryota</taxon>
        <taxon>Viridiplantae</taxon>
        <taxon>Streptophyta</taxon>
        <taxon>Embryophyta</taxon>
        <taxon>Tracheophyta</taxon>
        <taxon>Spermatophyta</taxon>
        <taxon>Magnoliopsida</taxon>
        <taxon>eudicotyledons</taxon>
        <taxon>Gunneridae</taxon>
        <taxon>Pentapetalae</taxon>
        <taxon>rosids</taxon>
        <taxon>fabids</taxon>
        <taxon>Malpighiales</taxon>
        <taxon>Euphorbiaceae</taxon>
        <taxon>Crotonoideae</taxon>
        <taxon>Micrandreae</taxon>
        <taxon>Hevea</taxon>
    </lineage>
</organism>
<sequence length="71" mass="7868">MNGSGTISGMESTAVESESIGETRPGERILPTKFNPDLEVLRARRMTRREAAPGEFPRLGRGFRGAEWTMD</sequence>
<gene>
    <name evidence="2" type="ORF">GH714_021756</name>
</gene>
<name>A0A6A6K6V9_HEVBR</name>
<dbReference type="EMBL" id="JAAGAX010000018">
    <property type="protein sequence ID" value="KAF2284427.1"/>
    <property type="molecule type" value="Genomic_DNA"/>
</dbReference>